<name>A0A6C0JQI9_9ZZZZ</name>
<organism evidence="3">
    <name type="scientific">viral metagenome</name>
    <dbReference type="NCBI Taxonomy" id="1070528"/>
    <lineage>
        <taxon>unclassified sequences</taxon>
        <taxon>metagenomes</taxon>
        <taxon>organismal metagenomes</taxon>
    </lineage>
</organism>
<keyword evidence="2" id="KW-1133">Transmembrane helix</keyword>
<sequence length="620" mass="73384">MGNKISTHFYHDEIYLDPHTHRPEKLVQHKYEACLYESKMTKDNYENEYLIESNDSGMKPDEWQNELEKIKDSGRKAECKKMKDRKLRQITSMHKKILEDNLVFNCIDNKYQAEVKRETENLDTDFCADKDFCTDIKDYEKCNKNTKLPELINDYNDYRNINNKKRFVDVDYSKLPKSVEDLNTKIKNIEKSAMSKTQNIKDYVANNINPGDKNSIDIGGQKLTEKELFILENICKININDERLKVMRKCNNSMSQSECEKDDKYKEYKDSCSKICDIENTTVGNKEHEDNYNELCKDKKKKESGIGSIFTLTSGKGFYPLLYWLFVVFTILLFGLIFSYIFYFLRLIFVHLIYDRLTYIMIGVTPPDNNKDSYDKTDGREFKSYLDNAPGAIVKNICKLFAIMIRKSHWWIIPIWLVLFVTVYVFWIIKKTLGWWPASMVWDSIGIFKGSKTAFRWLDAAEGCNKKSNRSIICNGQAVWNLLEDWNYENIKFMDPDLDEDKFRQRFNFIKTFNPEYNWSGTKDKSIQESIGGNIAEKYEEEIQNKYENFTDYNKYKKKNNNLIENFFIMDKLIPAKQKFNDIIKKNKNELKLNNNKNAKDGDKNKKDFEDYLDSQDNSE</sequence>
<evidence type="ECO:0000256" key="1">
    <source>
        <dbReference type="SAM" id="MobiDB-lite"/>
    </source>
</evidence>
<feature type="transmembrane region" description="Helical" evidence="2">
    <location>
        <begin position="409"/>
        <end position="429"/>
    </location>
</feature>
<evidence type="ECO:0000313" key="3">
    <source>
        <dbReference type="EMBL" id="QHU07141.1"/>
    </source>
</evidence>
<dbReference type="EMBL" id="MN740684">
    <property type="protein sequence ID" value="QHU07141.1"/>
    <property type="molecule type" value="Genomic_DNA"/>
</dbReference>
<protein>
    <submittedName>
        <fullName evidence="3">Uncharacterized protein</fullName>
    </submittedName>
</protein>
<dbReference type="AlphaFoldDB" id="A0A6C0JQI9"/>
<feature type="transmembrane region" description="Helical" evidence="2">
    <location>
        <begin position="321"/>
        <end position="345"/>
    </location>
</feature>
<feature type="region of interest" description="Disordered" evidence="1">
    <location>
        <begin position="592"/>
        <end position="620"/>
    </location>
</feature>
<feature type="compositionally biased region" description="Acidic residues" evidence="1">
    <location>
        <begin position="611"/>
        <end position="620"/>
    </location>
</feature>
<evidence type="ECO:0000256" key="2">
    <source>
        <dbReference type="SAM" id="Phobius"/>
    </source>
</evidence>
<reference evidence="3" key="1">
    <citation type="journal article" date="2020" name="Nature">
        <title>Giant virus diversity and host interactions through global metagenomics.</title>
        <authorList>
            <person name="Schulz F."/>
            <person name="Roux S."/>
            <person name="Paez-Espino D."/>
            <person name="Jungbluth S."/>
            <person name="Walsh D.A."/>
            <person name="Denef V.J."/>
            <person name="McMahon K.D."/>
            <person name="Konstantinidis K.T."/>
            <person name="Eloe-Fadrosh E.A."/>
            <person name="Kyrpides N.C."/>
            <person name="Woyke T."/>
        </authorList>
    </citation>
    <scope>NUCLEOTIDE SEQUENCE</scope>
    <source>
        <strain evidence="3">GVMAG-S-1040241-154</strain>
    </source>
</reference>
<proteinExistence type="predicted"/>
<accession>A0A6C0JQI9</accession>
<keyword evidence="2" id="KW-0472">Membrane</keyword>
<keyword evidence="2" id="KW-0812">Transmembrane</keyword>
<feature type="compositionally biased region" description="Basic and acidic residues" evidence="1">
    <location>
        <begin position="598"/>
        <end position="610"/>
    </location>
</feature>